<dbReference type="InterPro" id="IPR011478">
    <property type="entry name" value="DUF1585"/>
</dbReference>
<sequence length="550" mass="59670">MRMIGALLLVAALAACGSEKAAEAFFEPENAASDMRARLMTGEQYTAAVAYVFGEDVAASVVAPMPPTARIGGLTASGAAGVGVSPDQLQQVQISAALIAAKVVDEEHRTYLIPCEPENPYASDDECARAFLSSAGRLWFRRPLSETSLDRYVEAAAYGADMLEDFYDGLALALEGMLASPEALYIIDGADVGLGEAEIVPLDAYSLASRLSFFLWNAPPDDGLLNAAQSGALSDPVQRAAIVDRMIESPRLEEGMRAFFDDMLHFDEFDTLAKDPSVYPALTGQTLADAREQTLRTIMHELIVEEGDYRDLFTTRDTFMSLDLAPVYGTPAKKGWHPHTFPEDGLRRGIISHVSFLAAHAHPARSSATLRGKEMRDIFLCQVVPDPPPNVDFSNLEEPDPSIKTARGRLRIHNENPSCAGCHKLMDPVGLAMENFDGGGQFRETEDGAELDTSGDLDGVTYTDMRGLAEALRNHPSLPGCFVERLYAYATGGPMGGRRDWPVTEYLEAEFTDSDYRLKALLKTIAMSDAFSRVRNPVKPADAVVASLAD</sequence>
<dbReference type="PROSITE" id="PS51257">
    <property type="entry name" value="PROKAR_LIPOPROTEIN"/>
    <property type="match status" value="1"/>
</dbReference>
<gene>
    <name evidence="6" type="ORF">HK107_07400</name>
</gene>
<evidence type="ECO:0000256" key="1">
    <source>
        <dbReference type="SAM" id="SignalP"/>
    </source>
</evidence>
<feature type="chain" id="PRO_5031249337" evidence="1">
    <location>
        <begin position="22"/>
        <end position="550"/>
    </location>
</feature>
<proteinExistence type="predicted"/>
<feature type="signal peptide" evidence="1">
    <location>
        <begin position="1"/>
        <end position="21"/>
    </location>
</feature>
<dbReference type="Pfam" id="PF07627">
    <property type="entry name" value="PSCyt3"/>
    <property type="match status" value="1"/>
</dbReference>
<evidence type="ECO:0000259" key="4">
    <source>
        <dbReference type="Pfam" id="PF07631"/>
    </source>
</evidence>
<protein>
    <submittedName>
        <fullName evidence="6">DUF1592 domain-containing protein</fullName>
    </submittedName>
</protein>
<feature type="domain" description="DUF1588" evidence="3">
    <location>
        <begin position="347"/>
        <end position="446"/>
    </location>
</feature>
<feature type="domain" description="DUF1592" evidence="4">
    <location>
        <begin position="202"/>
        <end position="329"/>
    </location>
</feature>
<organism evidence="6 7">
    <name type="scientific">Parvularcula mediterranea</name>
    <dbReference type="NCBI Taxonomy" id="2732508"/>
    <lineage>
        <taxon>Bacteria</taxon>
        <taxon>Pseudomonadati</taxon>
        <taxon>Pseudomonadota</taxon>
        <taxon>Alphaproteobacteria</taxon>
        <taxon>Parvularculales</taxon>
        <taxon>Parvularculaceae</taxon>
        <taxon>Parvularcula</taxon>
    </lineage>
</organism>
<evidence type="ECO:0000313" key="6">
    <source>
        <dbReference type="EMBL" id="NNU16144.1"/>
    </source>
</evidence>
<name>A0A7Y3RLE0_9PROT</name>
<dbReference type="Pfam" id="PF07624">
    <property type="entry name" value="PSD2"/>
    <property type="match status" value="1"/>
</dbReference>
<reference evidence="6 7" key="1">
    <citation type="submission" date="2020-05" db="EMBL/GenBank/DDBJ databases">
        <title>Parvularcula mediterraneae sp. nov., isolated from polypropylene straw from shallow seawater of the seashore of Laganas in Zakynthos island, Greece.</title>
        <authorList>
            <person name="Szabo I."/>
            <person name="Al-Omari J."/>
            <person name="Rado J."/>
            <person name="Szerdahelyi G.S."/>
        </authorList>
    </citation>
    <scope>NUCLEOTIDE SEQUENCE [LARGE SCALE GENOMIC DNA]</scope>
    <source>
        <strain evidence="6 7">ZS-1/3</strain>
    </source>
</reference>
<dbReference type="Pfam" id="PF07637">
    <property type="entry name" value="PSD5"/>
    <property type="match status" value="1"/>
</dbReference>
<comment type="caution">
    <text evidence="6">The sequence shown here is derived from an EMBL/GenBank/DDBJ whole genome shotgun (WGS) entry which is preliminary data.</text>
</comment>
<dbReference type="Proteomes" id="UP000536835">
    <property type="component" value="Unassembled WGS sequence"/>
</dbReference>
<evidence type="ECO:0000259" key="2">
    <source>
        <dbReference type="Pfam" id="PF07624"/>
    </source>
</evidence>
<feature type="domain" description="DUF1595" evidence="5">
    <location>
        <begin position="127"/>
        <end position="187"/>
    </location>
</feature>
<evidence type="ECO:0000259" key="3">
    <source>
        <dbReference type="Pfam" id="PF07627"/>
    </source>
</evidence>
<dbReference type="EMBL" id="JABFCX010000002">
    <property type="protein sequence ID" value="NNU16144.1"/>
    <property type="molecule type" value="Genomic_DNA"/>
</dbReference>
<keyword evidence="7" id="KW-1185">Reference proteome</keyword>
<dbReference type="InterPro" id="IPR013043">
    <property type="entry name" value="DUF1595"/>
</dbReference>
<evidence type="ECO:0000259" key="5">
    <source>
        <dbReference type="Pfam" id="PF07637"/>
    </source>
</evidence>
<feature type="domain" description="DUF1585" evidence="2">
    <location>
        <begin position="458"/>
        <end position="531"/>
    </location>
</feature>
<evidence type="ECO:0000313" key="7">
    <source>
        <dbReference type="Proteomes" id="UP000536835"/>
    </source>
</evidence>
<dbReference type="InterPro" id="IPR013039">
    <property type="entry name" value="DUF1588"/>
</dbReference>
<dbReference type="AlphaFoldDB" id="A0A7Y3RLE0"/>
<dbReference type="Pfam" id="PF07631">
    <property type="entry name" value="PSD4"/>
    <property type="match status" value="1"/>
</dbReference>
<keyword evidence="1" id="KW-0732">Signal</keyword>
<accession>A0A7Y3RLE0</accession>
<dbReference type="InterPro" id="IPR013042">
    <property type="entry name" value="DUF1592"/>
</dbReference>